<dbReference type="PIRSF" id="PIRSF010372">
    <property type="entry name" value="PaiB"/>
    <property type="match status" value="1"/>
</dbReference>
<dbReference type="OrthoDB" id="9794948at2"/>
<proteinExistence type="predicted"/>
<protein>
    <submittedName>
        <fullName evidence="1">Negative transcriptional regulator, PaiB family</fullName>
    </submittedName>
</protein>
<dbReference type="PANTHER" id="PTHR35802">
    <property type="entry name" value="PROTEASE SYNTHASE AND SPORULATION PROTEIN PAI 2"/>
    <property type="match status" value="1"/>
</dbReference>
<dbReference type="STRING" id="474950.SAMN05421771_0692"/>
<evidence type="ECO:0000313" key="2">
    <source>
        <dbReference type="Proteomes" id="UP000199024"/>
    </source>
</evidence>
<dbReference type="AlphaFoldDB" id="A0A1I6LGQ4"/>
<dbReference type="Gene3D" id="2.30.110.10">
    <property type="entry name" value="Electron Transport, Fmn-binding Protein, Chain A"/>
    <property type="match status" value="1"/>
</dbReference>
<accession>A0A1I6LGQ4</accession>
<dbReference type="Proteomes" id="UP000199024">
    <property type="component" value="Unassembled WGS sequence"/>
</dbReference>
<dbReference type="InterPro" id="IPR007396">
    <property type="entry name" value="TR_PAI2-type"/>
</dbReference>
<reference evidence="1 2" key="1">
    <citation type="submission" date="2016-10" db="EMBL/GenBank/DDBJ databases">
        <authorList>
            <person name="de Groot N.N."/>
        </authorList>
    </citation>
    <scope>NUCLEOTIDE SEQUENCE [LARGE SCALE GENOMIC DNA]</scope>
    <source>
        <strain evidence="1 2">DSM 21001</strain>
    </source>
</reference>
<evidence type="ECO:0000313" key="1">
    <source>
        <dbReference type="EMBL" id="SFS02573.1"/>
    </source>
</evidence>
<dbReference type="RefSeq" id="WP_089836643.1">
    <property type="nucleotide sequence ID" value="NZ_FOZL01000001.1"/>
</dbReference>
<sequence>MYIPPFNEEKRLPVIHDLMRHHPLATLVTMTDKGLFATHLPMVLHAEEGEYGTLRGHISKANLQGRATHADIDALAIFAGPRHYISPTWYPSKHEDPRTVPTWNYAVVHAYAPIAFIEDSSWLLTHLETLTSIHEATSPKPWKITDAPADYIVGQSRGIIGIELPIRTLQGKWKVSQNRTQADRAGVAEGLADLNTPEALAMKALVEP</sequence>
<dbReference type="PANTHER" id="PTHR35802:SF1">
    <property type="entry name" value="PROTEASE SYNTHASE AND SPORULATION PROTEIN PAI 2"/>
    <property type="match status" value="1"/>
</dbReference>
<keyword evidence="2" id="KW-1185">Reference proteome</keyword>
<dbReference type="EMBL" id="FOZL01000001">
    <property type="protein sequence ID" value="SFS02573.1"/>
    <property type="molecule type" value="Genomic_DNA"/>
</dbReference>
<dbReference type="InterPro" id="IPR012349">
    <property type="entry name" value="Split_barrel_FMN-bd"/>
</dbReference>
<gene>
    <name evidence="1" type="ORF">SAMN05421771_0692</name>
</gene>
<dbReference type="Pfam" id="PF04299">
    <property type="entry name" value="FMN_bind_2"/>
    <property type="match status" value="1"/>
</dbReference>
<name>A0A1I6LGQ4_9BACT</name>
<organism evidence="1 2">
    <name type="scientific">Granulicella pectinivorans</name>
    <dbReference type="NCBI Taxonomy" id="474950"/>
    <lineage>
        <taxon>Bacteria</taxon>
        <taxon>Pseudomonadati</taxon>
        <taxon>Acidobacteriota</taxon>
        <taxon>Terriglobia</taxon>
        <taxon>Terriglobales</taxon>
        <taxon>Acidobacteriaceae</taxon>
        <taxon>Granulicella</taxon>
    </lineage>
</organism>
<dbReference type="SUPFAM" id="SSF50475">
    <property type="entry name" value="FMN-binding split barrel"/>
    <property type="match status" value="1"/>
</dbReference>